<dbReference type="GO" id="GO:0009279">
    <property type="term" value="C:cell outer membrane"/>
    <property type="evidence" value="ECO:0007669"/>
    <property type="project" value="UniProtKB-SubCell"/>
</dbReference>
<dbReference type="Pfam" id="PF07980">
    <property type="entry name" value="SusD_RagB"/>
    <property type="match status" value="1"/>
</dbReference>
<evidence type="ECO:0000256" key="4">
    <source>
        <dbReference type="ARBA" id="ARBA00023136"/>
    </source>
</evidence>
<dbReference type="AlphaFoldDB" id="U6RC74"/>
<evidence type="ECO:0000313" key="8">
    <source>
        <dbReference type="EMBL" id="EOA52783.1"/>
    </source>
</evidence>
<evidence type="ECO:0000256" key="2">
    <source>
        <dbReference type="ARBA" id="ARBA00006275"/>
    </source>
</evidence>
<comment type="subcellular location">
    <subcellularLocation>
        <location evidence="1">Cell outer membrane</location>
    </subcellularLocation>
</comment>
<evidence type="ECO:0000313" key="9">
    <source>
        <dbReference type="Proteomes" id="UP000017831"/>
    </source>
</evidence>
<dbReference type="InterPro" id="IPR011990">
    <property type="entry name" value="TPR-like_helical_dom_sf"/>
</dbReference>
<gene>
    <name evidence="8" type="ORF">HMPREF1534_03436</name>
</gene>
<proteinExistence type="inferred from homology"/>
<evidence type="ECO:0000256" key="6">
    <source>
        <dbReference type="SAM" id="MobiDB-lite"/>
    </source>
</evidence>
<accession>U6RC74</accession>
<reference evidence="8 9" key="1">
    <citation type="submission" date="2013-04" db="EMBL/GenBank/DDBJ databases">
        <title>The Genome Sequence of Bacteroides massiliensis DSM 17679.</title>
        <authorList>
            <consortium name="The Broad Institute Genomics Platform"/>
            <person name="Earl A."/>
            <person name="Ward D."/>
            <person name="Feldgarden M."/>
            <person name="Gevers D."/>
            <person name="Martens E."/>
            <person name="Fenner L."/>
            <person name="Roux V."/>
            <person name="Mallet M.N."/>
            <person name="Raoult D."/>
            <person name="Walker B."/>
            <person name="Young S."/>
            <person name="Zeng Q."/>
            <person name="Gargeya S."/>
            <person name="Fitzgerald M."/>
            <person name="Haas B."/>
            <person name="Abouelleil A."/>
            <person name="Allen A.W."/>
            <person name="Alvarado L."/>
            <person name="Arachchi H.M."/>
            <person name="Berlin A.M."/>
            <person name="Chapman S.B."/>
            <person name="Gainer-Dewar J."/>
            <person name="Goldberg J."/>
            <person name="Griggs A."/>
            <person name="Gujja S."/>
            <person name="Hansen M."/>
            <person name="Howarth C."/>
            <person name="Imamovic A."/>
            <person name="Ireland A."/>
            <person name="Larimer J."/>
            <person name="McCowan C."/>
            <person name="Murphy C."/>
            <person name="Pearson M."/>
            <person name="Poon T.W."/>
            <person name="Priest M."/>
            <person name="Roberts A."/>
            <person name="Saif S."/>
            <person name="Shea T."/>
            <person name="Sisk P."/>
            <person name="Sykes S."/>
            <person name="Wortman J."/>
            <person name="Nusbaum C."/>
            <person name="Birren B."/>
        </authorList>
    </citation>
    <scope>NUCLEOTIDE SEQUENCE [LARGE SCALE GENOMIC DNA]</scope>
    <source>
        <strain evidence="9">B84634 / Timone 84634 / DSM 17679 / JCM 13223</strain>
    </source>
</reference>
<feature type="compositionally biased region" description="Polar residues" evidence="6">
    <location>
        <begin position="450"/>
        <end position="466"/>
    </location>
</feature>
<protein>
    <recommendedName>
        <fullName evidence="7">RagB/SusD domain-containing protein</fullName>
    </recommendedName>
</protein>
<comment type="caution">
    <text evidence="8">The sequence shown here is derived from an EMBL/GenBank/DDBJ whole genome shotgun (WGS) entry which is preliminary data.</text>
</comment>
<name>U6RC74_9BACT</name>
<sequence>MLPNAPVSNRLNKDCAALVKSRTALFEATWEKYHKGSAFVPGGPGWPGASMDYLKDFSFDIDAEIKYFLQQAIEAADIVAQGHSLHNNYAALFNSIDLSGIDEILLWRKYSVNSDATSFHFVVSYLQRNGGGNTGYTRSMVDSYLMADGLPIYASTSYQGDDTYEHIFTDRDGRMGQTILKTGDLLSDDPNFATWIKKSDGYGYFYRPEIFEAQKENSNPTGYCLRKGLNTSGDMQSTKESYTGCPIFRAAEAYLNYIEAYYELNGNLGGNCDKYWKALRTRAGMSTDYQKTINNTDISKEKQDWGSYSAGQQINTTLYNIRRERRIELVSEGFRMADLKRWRALDQVKDVHVQGFNFWDSMYQLYTNPQAEDAATPIAKITLLEYGVTDKTANISAKSDPYAEGKYLLPYRKNAANIGFSGLNWNTSKYLYPISNKQFRLTTAVPGSNEYESSTIYQNPGWSRNDGTLPEGE</sequence>
<keyword evidence="5" id="KW-0998">Cell outer membrane</keyword>
<keyword evidence="3" id="KW-0732">Signal</keyword>
<evidence type="ECO:0000256" key="1">
    <source>
        <dbReference type="ARBA" id="ARBA00004442"/>
    </source>
</evidence>
<evidence type="ECO:0000256" key="5">
    <source>
        <dbReference type="ARBA" id="ARBA00023237"/>
    </source>
</evidence>
<comment type="similarity">
    <text evidence="2">Belongs to the SusD family.</text>
</comment>
<dbReference type="SUPFAM" id="SSF48452">
    <property type="entry name" value="TPR-like"/>
    <property type="match status" value="1"/>
</dbReference>
<dbReference type="InterPro" id="IPR012944">
    <property type="entry name" value="SusD_RagB_dom"/>
</dbReference>
<dbReference type="EMBL" id="AQHY01000039">
    <property type="protein sequence ID" value="EOA52783.1"/>
    <property type="molecule type" value="Genomic_DNA"/>
</dbReference>
<evidence type="ECO:0000256" key="3">
    <source>
        <dbReference type="ARBA" id="ARBA00022729"/>
    </source>
</evidence>
<dbReference type="eggNOG" id="COG0547">
    <property type="taxonomic scope" value="Bacteria"/>
</dbReference>
<dbReference type="Gene3D" id="1.25.40.390">
    <property type="match status" value="1"/>
</dbReference>
<dbReference type="STRING" id="1121098.HMPREF1534_03436"/>
<feature type="domain" description="RagB/SusD" evidence="7">
    <location>
        <begin position="127"/>
        <end position="462"/>
    </location>
</feature>
<keyword evidence="4" id="KW-0472">Membrane</keyword>
<dbReference type="Proteomes" id="UP000017831">
    <property type="component" value="Unassembled WGS sequence"/>
</dbReference>
<organism evidence="8 9">
    <name type="scientific">Phocaeicola massiliensis B84634 = Timone 84634 = DSM 17679 = JCM 13223</name>
    <dbReference type="NCBI Taxonomy" id="1121098"/>
    <lineage>
        <taxon>Bacteria</taxon>
        <taxon>Pseudomonadati</taxon>
        <taxon>Bacteroidota</taxon>
        <taxon>Bacteroidia</taxon>
        <taxon>Bacteroidales</taxon>
        <taxon>Bacteroidaceae</taxon>
        <taxon>Phocaeicola</taxon>
    </lineage>
</organism>
<keyword evidence="9" id="KW-1185">Reference proteome</keyword>
<dbReference type="PATRIC" id="fig|1121098.3.peg.3485"/>
<dbReference type="HOGENOM" id="CLU_045793_0_0_10"/>
<evidence type="ECO:0000259" key="7">
    <source>
        <dbReference type="Pfam" id="PF07980"/>
    </source>
</evidence>
<feature type="region of interest" description="Disordered" evidence="6">
    <location>
        <begin position="450"/>
        <end position="473"/>
    </location>
</feature>